<dbReference type="KEGG" id="vin:AKJ08_3196"/>
<protein>
    <submittedName>
        <fullName evidence="2">Uncharacterized protein</fullName>
    </submittedName>
</protein>
<dbReference type="Proteomes" id="UP000055590">
    <property type="component" value="Chromosome"/>
</dbReference>
<dbReference type="RefSeq" id="WP_050726925.1">
    <property type="nucleotide sequence ID" value="NZ_CP012332.1"/>
</dbReference>
<dbReference type="AlphaFoldDB" id="A0A0K1PI72"/>
<organism evidence="2 3">
    <name type="scientific">Vulgatibacter incomptus</name>
    <dbReference type="NCBI Taxonomy" id="1391653"/>
    <lineage>
        <taxon>Bacteria</taxon>
        <taxon>Pseudomonadati</taxon>
        <taxon>Myxococcota</taxon>
        <taxon>Myxococcia</taxon>
        <taxon>Myxococcales</taxon>
        <taxon>Cystobacterineae</taxon>
        <taxon>Vulgatibacteraceae</taxon>
        <taxon>Vulgatibacter</taxon>
    </lineage>
</organism>
<reference evidence="2 3" key="1">
    <citation type="submission" date="2015-08" db="EMBL/GenBank/DDBJ databases">
        <authorList>
            <person name="Babu N.S."/>
            <person name="Beckwith C.J."/>
            <person name="Beseler K.G."/>
            <person name="Brison A."/>
            <person name="Carone J.V."/>
            <person name="Caskin T.P."/>
            <person name="Diamond M."/>
            <person name="Durham M.E."/>
            <person name="Foxe J.M."/>
            <person name="Go M."/>
            <person name="Henderson B.A."/>
            <person name="Jones I.B."/>
            <person name="McGettigan J.A."/>
            <person name="Micheletti S.J."/>
            <person name="Nasrallah M.E."/>
            <person name="Ortiz D."/>
            <person name="Piller C.R."/>
            <person name="Privatt S.R."/>
            <person name="Schneider S.L."/>
            <person name="Sharp S."/>
            <person name="Smith T.C."/>
            <person name="Stanton J.D."/>
            <person name="Ullery H.E."/>
            <person name="Wilson R.J."/>
            <person name="Serrano M.G."/>
            <person name="Buck G."/>
            <person name="Lee V."/>
            <person name="Wang Y."/>
            <person name="Carvalho R."/>
            <person name="Voegtly L."/>
            <person name="Shi R."/>
            <person name="Duckworth R."/>
            <person name="Johnson A."/>
            <person name="Loviza R."/>
            <person name="Walstead R."/>
            <person name="Shah Z."/>
            <person name="Kiflezghi M."/>
            <person name="Wade K."/>
            <person name="Ball S.L."/>
            <person name="Bradley K.W."/>
            <person name="Asai D.J."/>
            <person name="Bowman C.A."/>
            <person name="Russell D.A."/>
            <person name="Pope W.H."/>
            <person name="Jacobs-Sera D."/>
            <person name="Hendrix R.W."/>
            <person name="Hatfull G.F."/>
        </authorList>
    </citation>
    <scope>NUCLEOTIDE SEQUENCE [LARGE SCALE GENOMIC DNA]</scope>
    <source>
        <strain evidence="2 3">DSM 27710</strain>
    </source>
</reference>
<keyword evidence="3" id="KW-1185">Reference proteome</keyword>
<evidence type="ECO:0000313" key="2">
    <source>
        <dbReference type="EMBL" id="AKU92809.1"/>
    </source>
</evidence>
<evidence type="ECO:0000313" key="3">
    <source>
        <dbReference type="Proteomes" id="UP000055590"/>
    </source>
</evidence>
<proteinExistence type="predicted"/>
<feature type="transmembrane region" description="Helical" evidence="1">
    <location>
        <begin position="26"/>
        <end position="48"/>
    </location>
</feature>
<sequence length="130" mass="13816">MAENAHEHPHHGAAEAEADRANVGTVGVSLAVMAIVLAVTSYVLYAYFAREAEAIHYSQVLSLGSPPLEQLRAYNDEQLGTAGVVDAEKGIYRIPVADGMKLFVSEARERQAAGIPQTIVRPAAAEATSK</sequence>
<gene>
    <name evidence="2" type="ORF">AKJ08_3196</name>
</gene>
<accession>A0A0K1PI72</accession>
<keyword evidence="1" id="KW-0812">Transmembrane</keyword>
<dbReference type="STRING" id="1391653.AKJ08_3196"/>
<keyword evidence="1" id="KW-1133">Transmembrane helix</keyword>
<dbReference type="EMBL" id="CP012332">
    <property type="protein sequence ID" value="AKU92809.1"/>
    <property type="molecule type" value="Genomic_DNA"/>
</dbReference>
<evidence type="ECO:0000256" key="1">
    <source>
        <dbReference type="SAM" id="Phobius"/>
    </source>
</evidence>
<name>A0A0K1PI72_9BACT</name>
<dbReference type="OrthoDB" id="1524226at2"/>
<keyword evidence="1" id="KW-0472">Membrane</keyword>